<dbReference type="EMBL" id="BMIW01000019">
    <property type="protein sequence ID" value="GGG03650.1"/>
    <property type="molecule type" value="Genomic_DNA"/>
</dbReference>
<evidence type="ECO:0000259" key="2">
    <source>
        <dbReference type="Pfam" id="PF12773"/>
    </source>
</evidence>
<keyword evidence="4" id="KW-1185">Reference proteome</keyword>
<evidence type="ECO:0000313" key="3">
    <source>
        <dbReference type="EMBL" id="GGG03650.1"/>
    </source>
</evidence>
<dbReference type="Proteomes" id="UP000608420">
    <property type="component" value="Unassembled WGS sequence"/>
</dbReference>
<feature type="domain" description="DZANK-type" evidence="2">
    <location>
        <begin position="97"/>
        <end position="157"/>
    </location>
</feature>
<evidence type="ECO:0000256" key="1">
    <source>
        <dbReference type="SAM" id="Coils"/>
    </source>
</evidence>
<proteinExistence type="predicted"/>
<protein>
    <recommendedName>
        <fullName evidence="2">DZANK-type domain-containing protein</fullName>
    </recommendedName>
</protein>
<comment type="caution">
    <text evidence="3">The sequence shown here is derived from an EMBL/GenBank/DDBJ whole genome shotgun (WGS) entry which is preliminary data.</text>
</comment>
<gene>
    <name evidence="3" type="ORF">GCM10010913_26830</name>
</gene>
<evidence type="ECO:0000313" key="4">
    <source>
        <dbReference type="Proteomes" id="UP000608420"/>
    </source>
</evidence>
<accession>A0ABQ1VX51</accession>
<feature type="coiled-coil region" evidence="1">
    <location>
        <begin position="58"/>
        <end position="92"/>
    </location>
</feature>
<name>A0ABQ1VX51_9BACL</name>
<dbReference type="RefSeq" id="WP_120464741.1">
    <property type="nucleotide sequence ID" value="NZ_BMIW01000019.1"/>
</dbReference>
<dbReference type="InterPro" id="IPR025874">
    <property type="entry name" value="DZR"/>
</dbReference>
<organism evidence="3 4">
    <name type="scientific">Paenibacillus aceti</name>
    <dbReference type="NCBI Taxonomy" id="1820010"/>
    <lineage>
        <taxon>Bacteria</taxon>
        <taxon>Bacillati</taxon>
        <taxon>Bacillota</taxon>
        <taxon>Bacilli</taxon>
        <taxon>Bacillales</taxon>
        <taxon>Paenibacillaceae</taxon>
        <taxon>Paenibacillus</taxon>
    </lineage>
</organism>
<sequence length="162" mass="18189">MGIFDKLKDGATKAADLAKDSMEIAKINSQISNKRKEIEKSYLLIGKEVYKAYTNKEMDALEALVQEQSDLIRGLEEEVEQLEFKIRQIKDEKECVCGRVVPMDTKFCPSCGHKFEELPAIIEVAEEPSDETLVVLKHCSSCDAIVNENDQFCDKCGNPLAP</sequence>
<dbReference type="Pfam" id="PF12773">
    <property type="entry name" value="DZR"/>
    <property type="match status" value="1"/>
</dbReference>
<reference evidence="4" key="1">
    <citation type="journal article" date="2019" name="Int. J. Syst. Evol. Microbiol.">
        <title>The Global Catalogue of Microorganisms (GCM) 10K type strain sequencing project: providing services to taxonomists for standard genome sequencing and annotation.</title>
        <authorList>
            <consortium name="The Broad Institute Genomics Platform"/>
            <consortium name="The Broad Institute Genome Sequencing Center for Infectious Disease"/>
            <person name="Wu L."/>
            <person name="Ma J."/>
        </authorList>
    </citation>
    <scope>NUCLEOTIDE SEQUENCE [LARGE SCALE GENOMIC DNA]</scope>
    <source>
        <strain evidence="4">CGMCC 1.15420</strain>
    </source>
</reference>
<keyword evidence="1" id="KW-0175">Coiled coil</keyword>